<dbReference type="CDD" id="cd04622">
    <property type="entry name" value="CBS_pair_HRP1_like"/>
    <property type="match status" value="1"/>
</dbReference>
<dbReference type="PANTHER" id="PTHR43080">
    <property type="entry name" value="CBS DOMAIN-CONTAINING PROTEIN CBSX3, MITOCHONDRIAL"/>
    <property type="match status" value="1"/>
</dbReference>
<feature type="domain" description="CBS" evidence="3">
    <location>
        <begin position="72"/>
        <end position="128"/>
    </location>
</feature>
<dbReference type="InterPro" id="IPR000644">
    <property type="entry name" value="CBS_dom"/>
</dbReference>
<keyword evidence="1 2" id="KW-0129">CBS domain</keyword>
<dbReference type="PANTHER" id="PTHR43080:SF2">
    <property type="entry name" value="CBS DOMAIN-CONTAINING PROTEIN"/>
    <property type="match status" value="1"/>
</dbReference>
<dbReference type="RefSeq" id="WP_119973915.1">
    <property type="nucleotide sequence ID" value="NZ_CP032416.1"/>
</dbReference>
<proteinExistence type="predicted"/>
<dbReference type="Gene3D" id="3.10.580.10">
    <property type="entry name" value="CBS-domain"/>
    <property type="match status" value="1"/>
</dbReference>
<sequence>MKVNDIMSKEVISLNANDTVEKAAHIMKNNNIGSVPVCDSGRIVGVITDRDISIRSVAYGRDMSEQKVRDIMSSNPAVGTPEMDVKEAAKIMSQRQIRRLPIIENRDLVGIVSLGDMALDPNLQNITEGTLGDISEPSTPEV</sequence>
<name>A0A386H6U6_9CLOT</name>
<protein>
    <submittedName>
        <fullName evidence="4">CBS domain-containing protein</fullName>
    </submittedName>
</protein>
<reference evidence="4 5" key="1">
    <citation type="journal article" date="2019" name="Int. J. Syst. Evol. Microbiol.">
        <title>Clostridium fermenticellae sp. nov., isolated from the mud in a fermentation cellar for the production of the Chinese liquor, baijiu.</title>
        <authorList>
            <person name="Xu P.X."/>
            <person name="Chai L.J."/>
            <person name="Qiu T."/>
            <person name="Zhang X.J."/>
            <person name="Lu Z.M."/>
            <person name="Xiao C."/>
            <person name="Wang S.T."/>
            <person name="Shen C.H."/>
            <person name="Shi J.S."/>
            <person name="Xu Z.H."/>
        </authorList>
    </citation>
    <scope>NUCLEOTIDE SEQUENCE [LARGE SCALE GENOMIC DNA]</scope>
    <source>
        <strain evidence="4 5">JN500901</strain>
    </source>
</reference>
<dbReference type="PROSITE" id="PS51371">
    <property type="entry name" value="CBS"/>
    <property type="match status" value="2"/>
</dbReference>
<dbReference type="InterPro" id="IPR051257">
    <property type="entry name" value="Diverse_CBS-Domain"/>
</dbReference>
<dbReference type="SMART" id="SM00116">
    <property type="entry name" value="CBS"/>
    <property type="match status" value="2"/>
</dbReference>
<evidence type="ECO:0000259" key="3">
    <source>
        <dbReference type="PROSITE" id="PS51371"/>
    </source>
</evidence>
<evidence type="ECO:0000313" key="4">
    <source>
        <dbReference type="EMBL" id="AYD41245.1"/>
    </source>
</evidence>
<feature type="domain" description="CBS" evidence="3">
    <location>
        <begin position="7"/>
        <end position="63"/>
    </location>
</feature>
<dbReference type="EMBL" id="CP032416">
    <property type="protein sequence ID" value="AYD41245.1"/>
    <property type="molecule type" value="Genomic_DNA"/>
</dbReference>
<organism evidence="4 5">
    <name type="scientific">Clostridium fermenticellae</name>
    <dbReference type="NCBI Taxonomy" id="2068654"/>
    <lineage>
        <taxon>Bacteria</taxon>
        <taxon>Bacillati</taxon>
        <taxon>Bacillota</taxon>
        <taxon>Clostridia</taxon>
        <taxon>Eubacteriales</taxon>
        <taxon>Clostridiaceae</taxon>
        <taxon>Clostridium</taxon>
    </lineage>
</organism>
<evidence type="ECO:0000256" key="1">
    <source>
        <dbReference type="ARBA" id="ARBA00023122"/>
    </source>
</evidence>
<dbReference type="Pfam" id="PF00571">
    <property type="entry name" value="CBS"/>
    <property type="match status" value="2"/>
</dbReference>
<dbReference type="OrthoDB" id="9802114at2"/>
<dbReference type="AlphaFoldDB" id="A0A386H6U6"/>
<evidence type="ECO:0000313" key="5">
    <source>
        <dbReference type="Proteomes" id="UP000266301"/>
    </source>
</evidence>
<dbReference type="KEGG" id="cfer:D4Z93_12270"/>
<dbReference type="InterPro" id="IPR046342">
    <property type="entry name" value="CBS_dom_sf"/>
</dbReference>
<dbReference type="Proteomes" id="UP000266301">
    <property type="component" value="Chromosome"/>
</dbReference>
<accession>A0A386H6U6</accession>
<gene>
    <name evidence="4" type="ORF">D4Z93_12270</name>
</gene>
<evidence type="ECO:0000256" key="2">
    <source>
        <dbReference type="PROSITE-ProRule" id="PRU00703"/>
    </source>
</evidence>
<dbReference type="SUPFAM" id="SSF54631">
    <property type="entry name" value="CBS-domain pair"/>
    <property type="match status" value="1"/>
</dbReference>
<keyword evidence="5" id="KW-1185">Reference proteome</keyword>